<keyword evidence="7" id="KW-1185">Reference proteome</keyword>
<dbReference type="RefSeq" id="WP_119778337.1">
    <property type="nucleotide sequence ID" value="NZ_QYUK01000011.1"/>
</dbReference>
<dbReference type="PANTHER" id="PTHR30055:SF223">
    <property type="entry name" value="HTH-TYPE TRANSCRIPTIONAL REGULATOR UIDR"/>
    <property type="match status" value="1"/>
</dbReference>
<evidence type="ECO:0000256" key="3">
    <source>
        <dbReference type="ARBA" id="ARBA00023163"/>
    </source>
</evidence>
<evidence type="ECO:0000259" key="5">
    <source>
        <dbReference type="PROSITE" id="PS50977"/>
    </source>
</evidence>
<dbReference type="GO" id="GO:0000976">
    <property type="term" value="F:transcription cis-regulatory region binding"/>
    <property type="evidence" value="ECO:0007669"/>
    <property type="project" value="TreeGrafter"/>
</dbReference>
<dbReference type="GO" id="GO:0003700">
    <property type="term" value="F:DNA-binding transcription factor activity"/>
    <property type="evidence" value="ECO:0007669"/>
    <property type="project" value="TreeGrafter"/>
</dbReference>
<dbReference type="InterPro" id="IPR001647">
    <property type="entry name" value="HTH_TetR"/>
</dbReference>
<keyword evidence="3" id="KW-0804">Transcription</keyword>
<evidence type="ECO:0000313" key="6">
    <source>
        <dbReference type="EMBL" id="RJF87701.1"/>
    </source>
</evidence>
<gene>
    <name evidence="6" type="ORF">D3874_12275</name>
</gene>
<dbReference type="Proteomes" id="UP000284605">
    <property type="component" value="Unassembled WGS sequence"/>
</dbReference>
<keyword evidence="2 4" id="KW-0238">DNA-binding</keyword>
<dbReference type="SUPFAM" id="SSF46689">
    <property type="entry name" value="Homeodomain-like"/>
    <property type="match status" value="1"/>
</dbReference>
<proteinExistence type="predicted"/>
<evidence type="ECO:0000313" key="7">
    <source>
        <dbReference type="Proteomes" id="UP000284605"/>
    </source>
</evidence>
<feature type="DNA-binding region" description="H-T-H motif" evidence="4">
    <location>
        <begin position="44"/>
        <end position="63"/>
    </location>
</feature>
<dbReference type="InterPro" id="IPR009057">
    <property type="entry name" value="Homeodomain-like_sf"/>
</dbReference>
<dbReference type="FunFam" id="1.10.10.60:FF:000141">
    <property type="entry name" value="TetR family transcriptional regulator"/>
    <property type="match status" value="1"/>
</dbReference>
<dbReference type="Gene3D" id="1.10.357.10">
    <property type="entry name" value="Tetracycline Repressor, domain 2"/>
    <property type="match status" value="1"/>
</dbReference>
<name>A0A418WCE0_9PROT</name>
<dbReference type="InterPro" id="IPR036271">
    <property type="entry name" value="Tet_transcr_reg_TetR-rel_C_sf"/>
</dbReference>
<accession>A0A418WCE0</accession>
<feature type="domain" description="HTH tetR-type" evidence="5">
    <location>
        <begin position="21"/>
        <end position="81"/>
    </location>
</feature>
<evidence type="ECO:0000256" key="1">
    <source>
        <dbReference type="ARBA" id="ARBA00023015"/>
    </source>
</evidence>
<dbReference type="PRINTS" id="PR00455">
    <property type="entry name" value="HTHTETR"/>
</dbReference>
<comment type="caution">
    <text evidence="6">The sequence shown here is derived from an EMBL/GenBank/DDBJ whole genome shotgun (WGS) entry which is preliminary data.</text>
</comment>
<evidence type="ECO:0000256" key="4">
    <source>
        <dbReference type="PROSITE-ProRule" id="PRU00335"/>
    </source>
</evidence>
<sequence>MARSRLHPDPFTEPRWRRRKDARPSEILDAALGVFVEKGFAAARIEDIAQRAGVTKGTVYLYFPSKQAVFEALIRQAILPRFEAIEAIADAYDGPIAPLFQRLIQEVGQRVAGELAVFPKLIISEAGNFPEIARFYRFEVIARGEALFSRLYAKGVATGELPDIDPRIVTKLTVAPLLLSAIWKTTFSAFDEEALDVAALIQTHAQVLARGLAALAREARP</sequence>
<organism evidence="6 7">
    <name type="scientific">Oleomonas cavernae</name>
    <dbReference type="NCBI Taxonomy" id="2320859"/>
    <lineage>
        <taxon>Bacteria</taxon>
        <taxon>Pseudomonadati</taxon>
        <taxon>Pseudomonadota</taxon>
        <taxon>Alphaproteobacteria</taxon>
        <taxon>Acetobacterales</taxon>
        <taxon>Acetobacteraceae</taxon>
        <taxon>Oleomonas</taxon>
    </lineage>
</organism>
<dbReference type="AlphaFoldDB" id="A0A418WCE0"/>
<dbReference type="Pfam" id="PF00440">
    <property type="entry name" value="TetR_N"/>
    <property type="match status" value="1"/>
</dbReference>
<dbReference type="PROSITE" id="PS50977">
    <property type="entry name" value="HTH_TETR_2"/>
    <property type="match status" value="1"/>
</dbReference>
<keyword evidence="1" id="KW-0805">Transcription regulation</keyword>
<evidence type="ECO:0000256" key="2">
    <source>
        <dbReference type="ARBA" id="ARBA00023125"/>
    </source>
</evidence>
<reference evidence="6 7" key="1">
    <citation type="submission" date="2018-09" db="EMBL/GenBank/DDBJ databases">
        <authorList>
            <person name="Zhu H."/>
        </authorList>
    </citation>
    <scope>NUCLEOTIDE SEQUENCE [LARGE SCALE GENOMIC DNA]</scope>
    <source>
        <strain evidence="6 7">K1W22B-8</strain>
    </source>
</reference>
<dbReference type="EMBL" id="QYUK01000011">
    <property type="protein sequence ID" value="RJF87701.1"/>
    <property type="molecule type" value="Genomic_DNA"/>
</dbReference>
<dbReference type="OrthoDB" id="9803547at2"/>
<dbReference type="PANTHER" id="PTHR30055">
    <property type="entry name" value="HTH-TYPE TRANSCRIPTIONAL REGULATOR RUTR"/>
    <property type="match status" value="1"/>
</dbReference>
<dbReference type="SUPFAM" id="SSF48498">
    <property type="entry name" value="Tetracyclin repressor-like, C-terminal domain"/>
    <property type="match status" value="1"/>
</dbReference>
<dbReference type="InterPro" id="IPR050109">
    <property type="entry name" value="HTH-type_TetR-like_transc_reg"/>
</dbReference>
<protein>
    <submittedName>
        <fullName evidence="6">TetR/AcrR family transcriptional regulator</fullName>
    </submittedName>
</protein>